<evidence type="ECO:0000256" key="10">
    <source>
        <dbReference type="ARBA" id="ARBA00023077"/>
    </source>
</evidence>
<evidence type="ECO:0000256" key="16">
    <source>
        <dbReference type="PROSITE-ProRule" id="PRU10144"/>
    </source>
</evidence>
<evidence type="ECO:0000313" key="22">
    <source>
        <dbReference type="Proteomes" id="UP000194420"/>
    </source>
</evidence>
<dbReference type="CDD" id="cd01347">
    <property type="entry name" value="ligand_gated_channel"/>
    <property type="match status" value="1"/>
</dbReference>
<evidence type="ECO:0000256" key="3">
    <source>
        <dbReference type="ARBA" id="ARBA00022448"/>
    </source>
</evidence>
<evidence type="ECO:0000256" key="14">
    <source>
        <dbReference type="PROSITE-ProRule" id="PRU01360"/>
    </source>
</evidence>
<dbReference type="Gene3D" id="2.170.130.10">
    <property type="entry name" value="TonB-dependent receptor, plug domain"/>
    <property type="match status" value="1"/>
</dbReference>
<keyword evidence="6 14" id="KW-0812">Transmembrane</keyword>
<evidence type="ECO:0000256" key="11">
    <source>
        <dbReference type="ARBA" id="ARBA00023136"/>
    </source>
</evidence>
<dbReference type="AlphaFoldDB" id="A0A1Y6FA65"/>
<evidence type="ECO:0000259" key="19">
    <source>
        <dbReference type="Pfam" id="PF00593"/>
    </source>
</evidence>
<dbReference type="PANTHER" id="PTHR32552:SF82">
    <property type="entry name" value="FCUA PROTEIN"/>
    <property type="match status" value="1"/>
</dbReference>
<feature type="short sequence motif" description="TonB box" evidence="15">
    <location>
        <begin position="30"/>
        <end position="36"/>
    </location>
</feature>
<protein>
    <submittedName>
        <fullName evidence="21">Iron complex outermembrane recepter protein</fullName>
    </submittedName>
</protein>
<evidence type="ECO:0000259" key="20">
    <source>
        <dbReference type="Pfam" id="PF07715"/>
    </source>
</evidence>
<keyword evidence="8" id="KW-0408">Iron</keyword>
<evidence type="ECO:0000256" key="15">
    <source>
        <dbReference type="PROSITE-ProRule" id="PRU10143"/>
    </source>
</evidence>
<keyword evidence="22" id="KW-1185">Reference proteome</keyword>
<evidence type="ECO:0000256" key="8">
    <source>
        <dbReference type="ARBA" id="ARBA00023004"/>
    </source>
</evidence>
<dbReference type="PROSITE" id="PS52016">
    <property type="entry name" value="TONB_DEPENDENT_REC_3"/>
    <property type="match status" value="1"/>
</dbReference>
<dbReference type="InterPro" id="IPR010917">
    <property type="entry name" value="TonB_rcpt_CS"/>
</dbReference>
<feature type="chain" id="PRO_5011011623" evidence="18">
    <location>
        <begin position="24"/>
        <end position="702"/>
    </location>
</feature>
<keyword evidence="13 14" id="KW-0998">Cell outer membrane</keyword>
<dbReference type="PROSITE" id="PS01156">
    <property type="entry name" value="TONB_DEPENDENT_REC_2"/>
    <property type="match status" value="1"/>
</dbReference>
<accession>A0A1Y6FA65</accession>
<evidence type="ECO:0000256" key="7">
    <source>
        <dbReference type="ARBA" id="ARBA00022729"/>
    </source>
</evidence>
<feature type="domain" description="TonB-dependent receptor plug" evidence="20">
    <location>
        <begin position="57"/>
        <end position="154"/>
    </location>
</feature>
<dbReference type="SUPFAM" id="SSF56935">
    <property type="entry name" value="Porins"/>
    <property type="match status" value="1"/>
</dbReference>
<feature type="short sequence motif" description="TonB C-terminal box" evidence="16">
    <location>
        <begin position="685"/>
        <end position="702"/>
    </location>
</feature>
<dbReference type="GO" id="GO:0038023">
    <property type="term" value="F:signaling receptor activity"/>
    <property type="evidence" value="ECO:0007669"/>
    <property type="project" value="InterPro"/>
</dbReference>
<sequence>MRYRQTALPAFVIAAALAGPAAAQETEENTIVVTAQRDNATEIVNGGDAGVLGDKPAEDLPFSIRSFDETLIYNQQPLTIGDVLDNDPTVRTTYGFGNAAEQFVIRGFALFGDDVGVNGLYGIAPRQLIAPELFDEVQVLNGATAFLNGAAPGGSGLGGSVNLQLKRAGAQDVARVTANFVGEEHVGGSFDVSRRFGSAGQFGLRVNGAYRDGEVSVDREDRRTQVLGAAFDYDSGPFRAVLDMAYQEVRVDSLRPKVTLAGFIPDVPEADANYAQDYTYTELRDIFGTLSLEYDLGPDALLYARAGVRDGDEEGIYGGITVTDAATGDGTSGFHSFIPYEQSNQSVEAGLRAGFNLGSITHEINVGGNAIWQEDRTAYDFFNPFDTNLYDPAQVAPQATAFVGGDLDDPFPITKRELTSFFVSDTIGFAGDRVMLTGGVRYQEIAVDGFSYFGGALTTSYNENRWTPVAGLVVKPSDGLSLYANYIEALQQGPTAPVDPALSNSGAVLAPRVSEQYEIGGKLALGPVFASLALYRIERPGEGVTTEGGQQVFSYVGEAQHEGIELTLNGEVAPGLRLITGLAVNDAEFDNGLEVIGVPDFTFNANAEWDLPFLPGATLTGRVTHTGEQAADSAGALTLDSWTVVDLGARYVFAAGHKPVTLRLTVDNVFDEAYWASAFDVFAPAVLQGAPRTVKASASIAF</sequence>
<dbReference type="Pfam" id="PF07715">
    <property type="entry name" value="Plug"/>
    <property type="match status" value="1"/>
</dbReference>
<dbReference type="Proteomes" id="UP000194420">
    <property type="component" value="Unassembled WGS sequence"/>
</dbReference>
<evidence type="ECO:0000256" key="9">
    <source>
        <dbReference type="ARBA" id="ARBA00023065"/>
    </source>
</evidence>
<dbReference type="InterPro" id="IPR039426">
    <property type="entry name" value="TonB-dep_rcpt-like"/>
</dbReference>
<dbReference type="InterPro" id="IPR010916">
    <property type="entry name" value="TonB_box_CS"/>
</dbReference>
<keyword evidence="10 15" id="KW-0798">TonB box</keyword>
<dbReference type="EMBL" id="FXWG01000002">
    <property type="protein sequence ID" value="SMQ69662.1"/>
    <property type="molecule type" value="Genomic_DNA"/>
</dbReference>
<name>A0A1Y6FA65_9SPHN</name>
<dbReference type="GO" id="GO:0009279">
    <property type="term" value="C:cell outer membrane"/>
    <property type="evidence" value="ECO:0007669"/>
    <property type="project" value="UniProtKB-SubCell"/>
</dbReference>
<keyword evidence="4 14" id="KW-1134">Transmembrane beta strand</keyword>
<dbReference type="PROSITE" id="PS00430">
    <property type="entry name" value="TONB_DEPENDENT_REC_1"/>
    <property type="match status" value="1"/>
</dbReference>
<dbReference type="GO" id="GO:0015891">
    <property type="term" value="P:siderophore transport"/>
    <property type="evidence" value="ECO:0007669"/>
    <property type="project" value="InterPro"/>
</dbReference>
<dbReference type="NCBIfam" id="TIGR01783">
    <property type="entry name" value="TonB-siderophor"/>
    <property type="match status" value="1"/>
</dbReference>
<keyword evidence="11 14" id="KW-0472">Membrane</keyword>
<comment type="similarity">
    <text evidence="2 14 17">Belongs to the TonB-dependent receptor family.</text>
</comment>
<evidence type="ECO:0000256" key="4">
    <source>
        <dbReference type="ARBA" id="ARBA00022452"/>
    </source>
</evidence>
<feature type="signal peptide" evidence="18">
    <location>
        <begin position="1"/>
        <end position="23"/>
    </location>
</feature>
<dbReference type="Pfam" id="PF00593">
    <property type="entry name" value="TonB_dep_Rec_b-barrel"/>
    <property type="match status" value="1"/>
</dbReference>
<keyword evidence="12" id="KW-0675">Receptor</keyword>
<evidence type="ECO:0000313" key="21">
    <source>
        <dbReference type="EMBL" id="SMQ69662.1"/>
    </source>
</evidence>
<evidence type="ECO:0000256" key="17">
    <source>
        <dbReference type="RuleBase" id="RU003357"/>
    </source>
</evidence>
<evidence type="ECO:0000256" key="5">
    <source>
        <dbReference type="ARBA" id="ARBA00022496"/>
    </source>
</evidence>
<gene>
    <name evidence="21" type="ORF">SAMN06297468_1849</name>
</gene>
<keyword evidence="5" id="KW-0410">Iron transport</keyword>
<dbReference type="InterPro" id="IPR010105">
    <property type="entry name" value="TonB_sidphr_rcpt"/>
</dbReference>
<dbReference type="RefSeq" id="WP_086437710.1">
    <property type="nucleotide sequence ID" value="NZ_FXWG01000002.1"/>
</dbReference>
<dbReference type="InterPro" id="IPR000531">
    <property type="entry name" value="Beta-barrel_TonB"/>
</dbReference>
<dbReference type="Gene3D" id="2.40.170.20">
    <property type="entry name" value="TonB-dependent receptor, beta-barrel domain"/>
    <property type="match status" value="1"/>
</dbReference>
<keyword evidence="9" id="KW-0406">Ion transport</keyword>
<dbReference type="InterPro" id="IPR037066">
    <property type="entry name" value="Plug_dom_sf"/>
</dbReference>
<keyword evidence="3 14" id="KW-0813">Transport</keyword>
<dbReference type="InterPro" id="IPR012910">
    <property type="entry name" value="Plug_dom"/>
</dbReference>
<evidence type="ECO:0000256" key="12">
    <source>
        <dbReference type="ARBA" id="ARBA00023170"/>
    </source>
</evidence>
<organism evidence="21 22">
    <name type="scientific">Altererythrobacter xiamenensis</name>
    <dbReference type="NCBI Taxonomy" id="1316679"/>
    <lineage>
        <taxon>Bacteria</taxon>
        <taxon>Pseudomonadati</taxon>
        <taxon>Pseudomonadota</taxon>
        <taxon>Alphaproteobacteria</taxon>
        <taxon>Sphingomonadales</taxon>
        <taxon>Erythrobacteraceae</taxon>
        <taxon>Altererythrobacter</taxon>
    </lineage>
</organism>
<evidence type="ECO:0000256" key="1">
    <source>
        <dbReference type="ARBA" id="ARBA00004571"/>
    </source>
</evidence>
<evidence type="ECO:0000256" key="13">
    <source>
        <dbReference type="ARBA" id="ARBA00023237"/>
    </source>
</evidence>
<evidence type="ECO:0000256" key="2">
    <source>
        <dbReference type="ARBA" id="ARBA00009810"/>
    </source>
</evidence>
<feature type="domain" description="TonB-dependent receptor-like beta-barrel" evidence="19">
    <location>
        <begin position="233"/>
        <end position="669"/>
    </location>
</feature>
<comment type="subcellular location">
    <subcellularLocation>
        <location evidence="1 14">Cell outer membrane</location>
        <topology evidence="1 14">Multi-pass membrane protein</topology>
    </subcellularLocation>
</comment>
<reference evidence="22" key="1">
    <citation type="submission" date="2017-04" db="EMBL/GenBank/DDBJ databases">
        <authorList>
            <person name="Varghese N."/>
            <person name="Submissions S."/>
        </authorList>
    </citation>
    <scope>NUCLEOTIDE SEQUENCE [LARGE SCALE GENOMIC DNA]</scope>
</reference>
<evidence type="ECO:0000256" key="6">
    <source>
        <dbReference type="ARBA" id="ARBA00022692"/>
    </source>
</evidence>
<dbReference type="InterPro" id="IPR036942">
    <property type="entry name" value="Beta-barrel_TonB_sf"/>
</dbReference>
<dbReference type="GO" id="GO:0015344">
    <property type="term" value="F:siderophore uptake transmembrane transporter activity"/>
    <property type="evidence" value="ECO:0007669"/>
    <property type="project" value="TreeGrafter"/>
</dbReference>
<evidence type="ECO:0000256" key="18">
    <source>
        <dbReference type="SAM" id="SignalP"/>
    </source>
</evidence>
<proteinExistence type="inferred from homology"/>
<dbReference type="OrthoDB" id="9760333at2"/>
<keyword evidence="7 18" id="KW-0732">Signal</keyword>
<dbReference type="PANTHER" id="PTHR32552">
    <property type="entry name" value="FERRICHROME IRON RECEPTOR-RELATED"/>
    <property type="match status" value="1"/>
</dbReference>